<dbReference type="AlphaFoldDB" id="D5WV56"/>
<reference evidence="1 2" key="1">
    <citation type="journal article" date="2011" name="Stand. Genomic Sci.">
        <title>Complete genome sequence of the thermophilic, hydrogen-oxidizing Bacillus tusciae type strain (T2) and reclassification in the new genus, Kyrpidia gen. nov. as Kyrpidia tusciae comb. nov. and emendation of the family Alicyclobacillaceae da Costa and Rainey, 2010.</title>
        <authorList>
            <person name="Klenk H.P."/>
            <person name="Lapidus A."/>
            <person name="Chertkov O."/>
            <person name="Copeland A."/>
            <person name="Del Rio T.G."/>
            <person name="Nolan M."/>
            <person name="Lucas S."/>
            <person name="Chen F."/>
            <person name="Tice H."/>
            <person name="Cheng J.F."/>
            <person name="Han C."/>
            <person name="Bruce D."/>
            <person name="Goodwin L."/>
            <person name="Pitluck S."/>
            <person name="Pati A."/>
            <person name="Ivanova N."/>
            <person name="Mavromatis K."/>
            <person name="Daum C."/>
            <person name="Chen A."/>
            <person name="Palaniappan K."/>
            <person name="Chang Y.J."/>
            <person name="Land M."/>
            <person name="Hauser L."/>
            <person name="Jeffries C.D."/>
            <person name="Detter J.C."/>
            <person name="Rohde M."/>
            <person name="Abt B."/>
            <person name="Pukall R."/>
            <person name="Goker M."/>
            <person name="Bristow J."/>
            <person name="Markowitz V."/>
            <person name="Hugenholtz P."/>
            <person name="Eisen J.A."/>
        </authorList>
    </citation>
    <scope>NUCLEOTIDE SEQUENCE [LARGE SCALE GENOMIC DNA]</scope>
    <source>
        <strain evidence="1 2">DSM 2912</strain>
    </source>
</reference>
<dbReference type="Proteomes" id="UP000002368">
    <property type="component" value="Chromosome"/>
</dbReference>
<keyword evidence="2" id="KW-1185">Reference proteome</keyword>
<proteinExistence type="predicted"/>
<organism evidence="1 2">
    <name type="scientific">Kyrpidia tusciae (strain DSM 2912 / NBRC 15312 / T2)</name>
    <name type="common">Bacillus tusciae</name>
    <dbReference type="NCBI Taxonomy" id="562970"/>
    <lineage>
        <taxon>Bacteria</taxon>
        <taxon>Bacillati</taxon>
        <taxon>Bacillota</taxon>
        <taxon>Bacilli</taxon>
        <taxon>Bacillales</taxon>
        <taxon>Alicyclobacillaceae</taxon>
        <taxon>Kyrpidia</taxon>
    </lineage>
</organism>
<dbReference type="STRING" id="562970.Btus_2891"/>
<sequence>MRPGQSLDHMEEQLAKSIREMVDVAESWGV</sequence>
<protein>
    <submittedName>
        <fullName evidence="1">Uncharacterized protein</fullName>
    </submittedName>
</protein>
<gene>
    <name evidence="1" type="ordered locus">Btus_2891</name>
</gene>
<dbReference type="EMBL" id="CP002017">
    <property type="protein sequence ID" value="ADG07528.1"/>
    <property type="molecule type" value="Genomic_DNA"/>
</dbReference>
<dbReference type="HOGENOM" id="CLU_3404076_0_0_9"/>
<name>D5WV56_KYRT2</name>
<evidence type="ECO:0000313" key="1">
    <source>
        <dbReference type="EMBL" id="ADG07528.1"/>
    </source>
</evidence>
<accession>D5WV56</accession>
<evidence type="ECO:0000313" key="2">
    <source>
        <dbReference type="Proteomes" id="UP000002368"/>
    </source>
</evidence>
<dbReference type="KEGG" id="bts:Btus_2891"/>